<dbReference type="EMBL" id="JACRSX010000007">
    <property type="protein sequence ID" value="MBC8562406.1"/>
    <property type="molecule type" value="Genomic_DNA"/>
</dbReference>
<dbReference type="Pfam" id="PF01882">
    <property type="entry name" value="DUF58"/>
    <property type="match status" value="1"/>
</dbReference>
<sequence length="385" mass="44411">MGFWILFRHPQKNGRGENVILIIAVIMAVLVLYGENKYFQEHWKKGLSVSLHFCQKGVNAGERCLLEETICNEKRMPLPSLQVKFKTSAAFLFEQDGNASVTDYYYRTDLFAAGGRRRITRTLEFIPSRRGFYELDSFDVLAKDFLYTTTCSERRENKTCLYVYPYKRDVSRFDILYRRMQGEQLARRTLEEDPFAFRGMREYRPTDSMRRINWKSTAKSGKLLVNMYESSYDQEICILLDGRCRNEGHKREMQEMAISLASSVAADLLQKGIPVSLCSNMTDVLTGKQIDCPAGNTRQHLNLVDRQLALADAENLLGSLEALWKKLEEHGSSRKCYLIITPEETQELYCLAEEKKTQGEAVYGIVLCREGEAGQPKDGFMYWEV</sequence>
<keyword evidence="3" id="KW-1185">Reference proteome</keyword>
<dbReference type="PANTHER" id="PTHR34351">
    <property type="entry name" value="SLR1927 PROTEIN-RELATED"/>
    <property type="match status" value="1"/>
</dbReference>
<evidence type="ECO:0000313" key="3">
    <source>
        <dbReference type="Proteomes" id="UP000606193"/>
    </source>
</evidence>
<organism evidence="2 3">
    <name type="scientific">Jutongia huaianensis</name>
    <dbReference type="NCBI Taxonomy" id="2763668"/>
    <lineage>
        <taxon>Bacteria</taxon>
        <taxon>Bacillati</taxon>
        <taxon>Bacillota</taxon>
        <taxon>Clostridia</taxon>
        <taxon>Lachnospirales</taxon>
        <taxon>Lachnospiraceae</taxon>
        <taxon>Jutongia</taxon>
    </lineage>
</organism>
<dbReference type="RefSeq" id="WP_249297814.1">
    <property type="nucleotide sequence ID" value="NZ_JACRSX010000007.1"/>
</dbReference>
<accession>A0ABR7N1A3</accession>
<dbReference type="Proteomes" id="UP000606193">
    <property type="component" value="Unassembled WGS sequence"/>
</dbReference>
<dbReference type="PANTHER" id="PTHR34351:SF2">
    <property type="entry name" value="DUF58 DOMAIN-CONTAINING PROTEIN"/>
    <property type="match status" value="1"/>
</dbReference>
<evidence type="ECO:0000259" key="1">
    <source>
        <dbReference type="Pfam" id="PF01882"/>
    </source>
</evidence>
<proteinExistence type="predicted"/>
<feature type="domain" description="DUF58" evidence="1">
    <location>
        <begin position="200"/>
        <end position="332"/>
    </location>
</feature>
<dbReference type="InterPro" id="IPR002881">
    <property type="entry name" value="DUF58"/>
</dbReference>
<reference evidence="2 3" key="1">
    <citation type="submission" date="2020-08" db="EMBL/GenBank/DDBJ databases">
        <title>Genome public.</title>
        <authorList>
            <person name="Liu C."/>
            <person name="Sun Q."/>
        </authorList>
    </citation>
    <scope>NUCLEOTIDE SEQUENCE [LARGE SCALE GENOMIC DNA]</scope>
    <source>
        <strain evidence="2 3">NSJ-37</strain>
    </source>
</reference>
<name>A0ABR7N1A3_9FIRM</name>
<protein>
    <submittedName>
        <fullName evidence="2">DUF58 domain-containing protein</fullName>
    </submittedName>
</protein>
<gene>
    <name evidence="2" type="ORF">H8704_07155</name>
</gene>
<evidence type="ECO:0000313" key="2">
    <source>
        <dbReference type="EMBL" id="MBC8562406.1"/>
    </source>
</evidence>
<comment type="caution">
    <text evidence="2">The sequence shown here is derived from an EMBL/GenBank/DDBJ whole genome shotgun (WGS) entry which is preliminary data.</text>
</comment>